<name>U6LVT8_EIMMA</name>
<dbReference type="GO" id="GO:0003713">
    <property type="term" value="F:transcription coactivator activity"/>
    <property type="evidence" value="ECO:0007669"/>
    <property type="project" value="TreeGrafter"/>
</dbReference>
<keyword evidence="2" id="KW-0812">Transmembrane</keyword>
<reference evidence="3" key="1">
    <citation type="submission" date="2013-10" db="EMBL/GenBank/DDBJ databases">
        <title>Genomic analysis of the causative agents of coccidiosis in chickens.</title>
        <authorList>
            <person name="Reid A.J."/>
            <person name="Blake D."/>
            <person name="Billington K."/>
            <person name="Browne H."/>
            <person name="Dunn M."/>
            <person name="Hung S."/>
            <person name="Kawahara F."/>
            <person name="Miranda-Saavedra D."/>
            <person name="Mourier T."/>
            <person name="Nagra H."/>
            <person name="Otto T.D."/>
            <person name="Rawlings N."/>
            <person name="Sanchez A."/>
            <person name="Sanders M."/>
            <person name="Subramaniam C."/>
            <person name="Tay Y."/>
            <person name="Dear P."/>
            <person name="Doerig C."/>
            <person name="Gruber A."/>
            <person name="Parkinson J."/>
            <person name="Shirley M."/>
            <person name="Wan K.L."/>
            <person name="Berriman M."/>
            <person name="Tomley F."/>
            <person name="Pain A."/>
        </authorList>
    </citation>
    <scope>NUCLEOTIDE SEQUENCE [LARGE SCALE GENOMIC DNA]</scope>
    <source>
        <strain evidence="3">Weybridge</strain>
    </source>
</reference>
<dbReference type="EMBL" id="HG718772">
    <property type="protein sequence ID" value="CDJ56032.1"/>
    <property type="molecule type" value="Genomic_DNA"/>
</dbReference>
<dbReference type="OMA" id="MEIHAVE"/>
<accession>U6LVT8</accession>
<feature type="compositionally biased region" description="Low complexity" evidence="1">
    <location>
        <begin position="206"/>
        <end position="222"/>
    </location>
</feature>
<evidence type="ECO:0000256" key="1">
    <source>
        <dbReference type="SAM" id="MobiDB-lite"/>
    </source>
</evidence>
<dbReference type="VEuPathDB" id="ToxoDB:EMWEY_00047750"/>
<dbReference type="RefSeq" id="XP_013332682.1">
    <property type="nucleotide sequence ID" value="XM_013477228.1"/>
</dbReference>
<dbReference type="GO" id="GO:0016592">
    <property type="term" value="C:mediator complex"/>
    <property type="evidence" value="ECO:0007669"/>
    <property type="project" value="TreeGrafter"/>
</dbReference>
<dbReference type="OrthoDB" id="10253709at2759"/>
<feature type="region of interest" description="Disordered" evidence="1">
    <location>
        <begin position="1"/>
        <end position="36"/>
    </location>
</feature>
<evidence type="ECO:0000256" key="2">
    <source>
        <dbReference type="SAM" id="Phobius"/>
    </source>
</evidence>
<dbReference type="GO" id="GO:0045944">
    <property type="term" value="P:positive regulation of transcription by RNA polymerase II"/>
    <property type="evidence" value="ECO:0007669"/>
    <property type="project" value="TreeGrafter"/>
</dbReference>
<evidence type="ECO:0000313" key="4">
    <source>
        <dbReference type="Proteomes" id="UP000030763"/>
    </source>
</evidence>
<gene>
    <name evidence="3" type="ORF">EMWEY_00047750</name>
</gene>
<evidence type="ECO:0000313" key="3">
    <source>
        <dbReference type="EMBL" id="CDJ56032.1"/>
    </source>
</evidence>
<feature type="transmembrane region" description="Helical" evidence="2">
    <location>
        <begin position="343"/>
        <end position="363"/>
    </location>
</feature>
<dbReference type="Proteomes" id="UP000030763">
    <property type="component" value="Unassembled WGS sequence"/>
</dbReference>
<proteinExistence type="predicted"/>
<protein>
    <submittedName>
        <fullName evidence="3">Uncharacterized protein</fullName>
    </submittedName>
</protein>
<reference evidence="3" key="2">
    <citation type="submission" date="2013-10" db="EMBL/GenBank/DDBJ databases">
        <authorList>
            <person name="Aslett M."/>
        </authorList>
    </citation>
    <scope>NUCLEOTIDE SEQUENCE [LARGE SCALE GENOMIC DNA]</scope>
    <source>
        <strain evidence="3">Weybridge</strain>
    </source>
</reference>
<feature type="region of interest" description="Disordered" evidence="1">
    <location>
        <begin position="202"/>
        <end position="225"/>
    </location>
</feature>
<dbReference type="AlphaFoldDB" id="U6LVT8"/>
<sequence>MEIHAVEDDPTQQQEQQQQQQQRRRQRQQQQQQQQQLDEGLYRPYGGLAGKHLEAANPRNIGASLTLLHIFTYPIQTLQSRILCARYLSPVVVPVFRDYPGDAAAAAAAAAGSSAAAAAATAAAAAAAAENSSGVPVVVYDAEGVVGLFRGFVPSCLHRLSRDTLHFLFLRYCYKETVFLTRFFFRIVGRSYTYVRWRLLGPPKDSSSSSSNSSSSSSSSSNEEVKAIGSLYEVTEGNEEEEEFPSSLKELQQQQQQQQLVLHQHQQQQQQQLVLPLQQPSLADCVAEELLPPILLKALTILGTAAAPLAQLSVIQRCQSKAEGLCRYEPWFTLLAAMPWKPLMLQFGICCFFLAISGAALASTQHRLAAIEREEEEEDEDL</sequence>
<dbReference type="PANTHER" id="PTHR46007">
    <property type="entry name" value="MEDIATOR OF RNA POLYMERASE II TRANSCRIPTION SUBUNIT 12"/>
    <property type="match status" value="1"/>
</dbReference>
<keyword evidence="2" id="KW-0472">Membrane</keyword>
<dbReference type="InterPro" id="IPR051647">
    <property type="entry name" value="Mediator_comp_sub12"/>
</dbReference>
<dbReference type="GeneID" id="25338761"/>
<feature type="compositionally biased region" description="Low complexity" evidence="1">
    <location>
        <begin position="12"/>
        <end position="21"/>
    </location>
</feature>
<organism evidence="3 4">
    <name type="scientific">Eimeria maxima</name>
    <name type="common">Coccidian parasite</name>
    <dbReference type="NCBI Taxonomy" id="5804"/>
    <lineage>
        <taxon>Eukaryota</taxon>
        <taxon>Sar</taxon>
        <taxon>Alveolata</taxon>
        <taxon>Apicomplexa</taxon>
        <taxon>Conoidasida</taxon>
        <taxon>Coccidia</taxon>
        <taxon>Eucoccidiorida</taxon>
        <taxon>Eimeriorina</taxon>
        <taxon>Eimeriidae</taxon>
        <taxon>Eimeria</taxon>
    </lineage>
</organism>
<dbReference type="PANTHER" id="PTHR46007:SF8">
    <property type="entry name" value="C2H2-TYPE DOMAIN-CONTAINING PROTEIN"/>
    <property type="match status" value="1"/>
</dbReference>
<keyword evidence="2" id="KW-1133">Transmembrane helix</keyword>
<keyword evidence="4" id="KW-1185">Reference proteome</keyword>